<dbReference type="GO" id="GO:0031640">
    <property type="term" value="P:killing of cells of another organism"/>
    <property type="evidence" value="ECO:0007669"/>
    <property type="project" value="UniProtKB-KW"/>
</dbReference>
<dbReference type="PROSITE" id="PS00018">
    <property type="entry name" value="EF_HAND_1"/>
    <property type="match status" value="1"/>
</dbReference>
<feature type="chain" id="PRO_5043811054" description="lysozyme" evidence="7">
    <location>
        <begin position="20"/>
        <end position="164"/>
    </location>
</feature>
<name>A0AAW1URT3_9CUCU</name>
<sequence>MFLLFVNCFLFFATLSVEGYVGLRDRERVPCLECICEATTACNDIFVCAEKNINVEYWSFAGENIAGGEKNRKSDSNSNYRDCMKDRICILNTMFDYTNKVVKTLKDINCDGIISCADLFGAHKFGLNAKKPGSTFSIGVSKRFDRCEYHGIINVTNNWFPNTC</sequence>
<dbReference type="GO" id="GO:0042742">
    <property type="term" value="P:defense response to bacterium"/>
    <property type="evidence" value="ECO:0007669"/>
    <property type="project" value="UniProtKB-KW"/>
</dbReference>
<comment type="catalytic activity">
    <reaction evidence="1">
        <text>Hydrolysis of (1-&gt;4)-beta-linkages between N-acetylmuramic acid and N-acetyl-D-glucosamine residues in a peptidoglycan and between N-acetyl-D-glucosamine residues in chitodextrins.</text>
        <dbReference type="EC" id="3.2.1.17"/>
    </reaction>
</comment>
<evidence type="ECO:0000313" key="9">
    <source>
        <dbReference type="Proteomes" id="UP001431783"/>
    </source>
</evidence>
<comment type="caution">
    <text evidence="8">The sequence shown here is derived from an EMBL/GenBank/DDBJ whole genome shotgun (WGS) entry which is preliminary data.</text>
</comment>
<evidence type="ECO:0000256" key="6">
    <source>
        <dbReference type="ARBA" id="ARBA00023295"/>
    </source>
</evidence>
<evidence type="ECO:0000256" key="5">
    <source>
        <dbReference type="ARBA" id="ARBA00022801"/>
    </source>
</evidence>
<evidence type="ECO:0000256" key="4">
    <source>
        <dbReference type="ARBA" id="ARBA00022638"/>
    </source>
</evidence>
<keyword evidence="9" id="KW-1185">Reference proteome</keyword>
<dbReference type="EC" id="3.2.1.17" evidence="2"/>
<evidence type="ECO:0000256" key="3">
    <source>
        <dbReference type="ARBA" id="ARBA00022529"/>
    </source>
</evidence>
<keyword evidence="7" id="KW-0732">Signal</keyword>
<dbReference type="InterPro" id="IPR008597">
    <property type="entry name" value="Invert_lysozyme"/>
</dbReference>
<evidence type="ECO:0000256" key="2">
    <source>
        <dbReference type="ARBA" id="ARBA00012732"/>
    </source>
</evidence>
<dbReference type="PROSITE" id="PS51909">
    <property type="entry name" value="LYSOZYME_I"/>
    <property type="match status" value="1"/>
</dbReference>
<keyword evidence="5" id="KW-0378">Hydrolase</keyword>
<evidence type="ECO:0000256" key="7">
    <source>
        <dbReference type="SAM" id="SignalP"/>
    </source>
</evidence>
<dbReference type="EMBL" id="JARQZJ010000091">
    <property type="protein sequence ID" value="KAK9883476.1"/>
    <property type="molecule type" value="Genomic_DNA"/>
</dbReference>
<protein>
    <recommendedName>
        <fullName evidence="2">lysozyme</fullName>
        <ecNumber evidence="2">3.2.1.17</ecNumber>
    </recommendedName>
</protein>
<dbReference type="InterPro" id="IPR018247">
    <property type="entry name" value="EF_Hand_1_Ca_BS"/>
</dbReference>
<dbReference type="Pfam" id="PF05497">
    <property type="entry name" value="Destabilase"/>
    <property type="match status" value="1"/>
</dbReference>
<accession>A0AAW1URT3</accession>
<dbReference type="AlphaFoldDB" id="A0AAW1URT3"/>
<proteinExistence type="predicted"/>
<dbReference type="Proteomes" id="UP001431783">
    <property type="component" value="Unassembled WGS sequence"/>
</dbReference>
<dbReference type="Gene3D" id="1.10.530.10">
    <property type="match status" value="1"/>
</dbReference>
<organism evidence="8 9">
    <name type="scientific">Henosepilachna vigintioctopunctata</name>
    <dbReference type="NCBI Taxonomy" id="420089"/>
    <lineage>
        <taxon>Eukaryota</taxon>
        <taxon>Metazoa</taxon>
        <taxon>Ecdysozoa</taxon>
        <taxon>Arthropoda</taxon>
        <taxon>Hexapoda</taxon>
        <taxon>Insecta</taxon>
        <taxon>Pterygota</taxon>
        <taxon>Neoptera</taxon>
        <taxon>Endopterygota</taxon>
        <taxon>Coleoptera</taxon>
        <taxon>Polyphaga</taxon>
        <taxon>Cucujiformia</taxon>
        <taxon>Coccinelloidea</taxon>
        <taxon>Coccinellidae</taxon>
        <taxon>Epilachninae</taxon>
        <taxon>Epilachnini</taxon>
        <taxon>Henosepilachna</taxon>
    </lineage>
</organism>
<evidence type="ECO:0000256" key="1">
    <source>
        <dbReference type="ARBA" id="ARBA00000632"/>
    </source>
</evidence>
<gene>
    <name evidence="8" type="ORF">WA026_001652</name>
</gene>
<keyword evidence="3" id="KW-0929">Antimicrobial</keyword>
<dbReference type="GO" id="GO:0003796">
    <property type="term" value="F:lysozyme activity"/>
    <property type="evidence" value="ECO:0007669"/>
    <property type="project" value="UniProtKB-EC"/>
</dbReference>
<keyword evidence="4" id="KW-0081">Bacteriolytic enzyme</keyword>
<evidence type="ECO:0000313" key="8">
    <source>
        <dbReference type="EMBL" id="KAK9883476.1"/>
    </source>
</evidence>
<keyword evidence="6" id="KW-0326">Glycosidase</keyword>
<reference evidence="8 9" key="1">
    <citation type="submission" date="2023-03" db="EMBL/GenBank/DDBJ databases">
        <title>Genome insight into feeding habits of ladybird beetles.</title>
        <authorList>
            <person name="Li H.-S."/>
            <person name="Huang Y.-H."/>
            <person name="Pang H."/>
        </authorList>
    </citation>
    <scope>NUCLEOTIDE SEQUENCE [LARGE SCALE GENOMIC DNA]</scope>
    <source>
        <strain evidence="8">SYSU_2023b</strain>
        <tissue evidence="8">Whole body</tissue>
    </source>
</reference>
<feature type="signal peptide" evidence="7">
    <location>
        <begin position="1"/>
        <end position="19"/>
    </location>
</feature>